<feature type="domain" description="FAS1" evidence="2">
    <location>
        <begin position="41"/>
        <end position="119"/>
    </location>
</feature>
<sequence>MRLSAFPLAGLLFLGSLATATTDPLNYRNIPGYVASNTSTATAALGLIKSRPELSILAEKIAQLGGFTQAFDTNPNWKFTFFAPNNDAFESYTGAYFDTFETAPYVGREPAESEVALLI</sequence>
<feature type="chain" id="PRO_5012321368" description="FAS1 domain-containing protein" evidence="1">
    <location>
        <begin position="23"/>
        <end position="119"/>
    </location>
</feature>
<dbReference type="InterPro" id="IPR000782">
    <property type="entry name" value="FAS1_domain"/>
</dbReference>
<evidence type="ECO:0000259" key="2">
    <source>
        <dbReference type="PROSITE" id="PS50213"/>
    </source>
</evidence>
<reference evidence="3 4" key="1">
    <citation type="submission" date="2016-10" db="EMBL/GenBank/DDBJ databases">
        <title>Genome sequence of the ascomycete fungus Penicillium subrubescens.</title>
        <authorList>
            <person name="De Vries R.P."/>
            <person name="Peng M."/>
            <person name="Dilokpimol A."/>
            <person name="Hilden K."/>
            <person name="Makela M.R."/>
            <person name="Grigoriev I."/>
            <person name="Riley R."/>
            <person name="Granchi Z."/>
        </authorList>
    </citation>
    <scope>NUCLEOTIDE SEQUENCE [LARGE SCALE GENOMIC DNA]</scope>
    <source>
        <strain evidence="3 4">CBS 132785</strain>
    </source>
</reference>
<evidence type="ECO:0000256" key="1">
    <source>
        <dbReference type="SAM" id="SignalP"/>
    </source>
</evidence>
<dbReference type="STRING" id="1316194.A0A1Q5TEA5"/>
<dbReference type="SUPFAM" id="SSF82153">
    <property type="entry name" value="FAS1 domain"/>
    <property type="match status" value="1"/>
</dbReference>
<dbReference type="InterPro" id="IPR036378">
    <property type="entry name" value="FAS1_dom_sf"/>
</dbReference>
<evidence type="ECO:0000313" key="3">
    <source>
        <dbReference type="EMBL" id="OKO98548.1"/>
    </source>
</evidence>
<name>A0A1Q5TEA5_9EURO</name>
<organism evidence="3 4">
    <name type="scientific">Penicillium subrubescens</name>
    <dbReference type="NCBI Taxonomy" id="1316194"/>
    <lineage>
        <taxon>Eukaryota</taxon>
        <taxon>Fungi</taxon>
        <taxon>Dikarya</taxon>
        <taxon>Ascomycota</taxon>
        <taxon>Pezizomycotina</taxon>
        <taxon>Eurotiomycetes</taxon>
        <taxon>Eurotiomycetidae</taxon>
        <taxon>Eurotiales</taxon>
        <taxon>Aspergillaceae</taxon>
        <taxon>Penicillium</taxon>
    </lineage>
</organism>
<dbReference type="PROSITE" id="PS50213">
    <property type="entry name" value="FAS1"/>
    <property type="match status" value="1"/>
</dbReference>
<protein>
    <recommendedName>
        <fullName evidence="2">FAS1 domain-containing protein</fullName>
    </recommendedName>
</protein>
<dbReference type="EMBL" id="MNBE01000672">
    <property type="protein sequence ID" value="OKO98548.1"/>
    <property type="molecule type" value="Genomic_DNA"/>
</dbReference>
<dbReference type="Proteomes" id="UP000186955">
    <property type="component" value="Unassembled WGS sequence"/>
</dbReference>
<accession>A0A1Q5TEA5</accession>
<keyword evidence="1" id="KW-0732">Signal</keyword>
<dbReference type="AlphaFoldDB" id="A0A1Q5TEA5"/>
<keyword evidence="4" id="KW-1185">Reference proteome</keyword>
<gene>
    <name evidence="3" type="ORF">PENSUB_9224</name>
</gene>
<evidence type="ECO:0000313" key="4">
    <source>
        <dbReference type="Proteomes" id="UP000186955"/>
    </source>
</evidence>
<comment type="caution">
    <text evidence="3">The sequence shown here is derived from an EMBL/GenBank/DDBJ whole genome shotgun (WGS) entry which is preliminary data.</text>
</comment>
<feature type="signal peptide" evidence="1">
    <location>
        <begin position="1"/>
        <end position="22"/>
    </location>
</feature>
<proteinExistence type="predicted"/>
<dbReference type="Gene3D" id="2.30.180.10">
    <property type="entry name" value="FAS1 domain"/>
    <property type="match status" value="1"/>
</dbReference>